<dbReference type="CDD" id="cd04692">
    <property type="entry name" value="NUDIX_Hydrolase"/>
    <property type="match status" value="1"/>
</dbReference>
<proteinExistence type="predicted"/>
<accession>E1ZCN8</accession>
<dbReference type="AlphaFoldDB" id="E1ZCN8"/>
<feature type="domain" description="Nudix hydrolase" evidence="1">
    <location>
        <begin position="34"/>
        <end position="94"/>
    </location>
</feature>
<dbReference type="Pfam" id="PF00293">
    <property type="entry name" value="NUDIX"/>
    <property type="match status" value="1"/>
</dbReference>
<dbReference type="PROSITE" id="PS51462">
    <property type="entry name" value="NUDIX"/>
    <property type="match status" value="1"/>
</dbReference>
<dbReference type="EMBL" id="GL433842">
    <property type="protein sequence ID" value="EFN56468.1"/>
    <property type="molecule type" value="Genomic_DNA"/>
</dbReference>
<organism evidence="3">
    <name type="scientific">Chlorella variabilis</name>
    <name type="common">Green alga</name>
    <dbReference type="NCBI Taxonomy" id="554065"/>
    <lineage>
        <taxon>Eukaryota</taxon>
        <taxon>Viridiplantae</taxon>
        <taxon>Chlorophyta</taxon>
        <taxon>core chlorophytes</taxon>
        <taxon>Trebouxiophyceae</taxon>
        <taxon>Chlorellales</taxon>
        <taxon>Chlorellaceae</taxon>
        <taxon>Chlorella clade</taxon>
        <taxon>Chlorella</taxon>
    </lineage>
</organism>
<dbReference type="Proteomes" id="UP000008141">
    <property type="component" value="Unassembled WGS sequence"/>
</dbReference>
<evidence type="ECO:0000313" key="2">
    <source>
        <dbReference type="EMBL" id="EFN56468.1"/>
    </source>
</evidence>
<keyword evidence="3" id="KW-1185">Reference proteome</keyword>
<reference evidence="2 3" key="1">
    <citation type="journal article" date="2010" name="Plant Cell">
        <title>The Chlorella variabilis NC64A genome reveals adaptation to photosymbiosis, coevolution with viruses, and cryptic sex.</title>
        <authorList>
            <person name="Blanc G."/>
            <person name="Duncan G."/>
            <person name="Agarkova I."/>
            <person name="Borodovsky M."/>
            <person name="Gurnon J."/>
            <person name="Kuo A."/>
            <person name="Lindquist E."/>
            <person name="Lucas S."/>
            <person name="Pangilinan J."/>
            <person name="Polle J."/>
            <person name="Salamov A."/>
            <person name="Terry A."/>
            <person name="Yamada T."/>
            <person name="Dunigan D.D."/>
            <person name="Grigoriev I.V."/>
            <person name="Claverie J.M."/>
            <person name="Van Etten J.L."/>
        </authorList>
    </citation>
    <scope>NUCLEOTIDE SEQUENCE [LARGE SCALE GENOMIC DNA]</scope>
    <source>
        <strain evidence="2 3">NC64A</strain>
    </source>
</reference>
<dbReference type="GeneID" id="17355916"/>
<protein>
    <recommendedName>
        <fullName evidence="1">Nudix hydrolase domain-containing protein</fullName>
    </recommendedName>
</protein>
<feature type="non-terminal residue" evidence="2">
    <location>
        <position position="94"/>
    </location>
</feature>
<dbReference type="InParanoid" id="E1ZCN8"/>
<dbReference type="SUPFAM" id="SSF55811">
    <property type="entry name" value="Nudix"/>
    <property type="match status" value="1"/>
</dbReference>
<dbReference type="Gene3D" id="3.90.79.10">
    <property type="entry name" value="Nucleoside Triphosphate Pyrophosphohydrolase"/>
    <property type="match status" value="1"/>
</dbReference>
<dbReference type="InterPro" id="IPR015797">
    <property type="entry name" value="NUDIX_hydrolase-like_dom_sf"/>
</dbReference>
<dbReference type="GO" id="GO:0009240">
    <property type="term" value="P:isopentenyl diphosphate biosynthetic process"/>
    <property type="evidence" value="ECO:0007669"/>
    <property type="project" value="TreeGrafter"/>
</dbReference>
<dbReference type="InterPro" id="IPR000086">
    <property type="entry name" value="NUDIX_hydrolase_dom"/>
</dbReference>
<dbReference type="PANTHER" id="PTHR10885:SF20">
    <property type="entry name" value="NUDIX HYDROLASE DOMAIN-CONTAINING PROTEIN"/>
    <property type="match status" value="1"/>
</dbReference>
<dbReference type="PANTHER" id="PTHR10885">
    <property type="entry name" value="ISOPENTENYL-DIPHOSPHATE DELTA-ISOMERASE"/>
    <property type="match status" value="1"/>
</dbReference>
<dbReference type="RefSeq" id="XP_005848570.1">
    <property type="nucleotide sequence ID" value="XM_005848508.1"/>
</dbReference>
<dbReference type="OrthoDB" id="510307at2759"/>
<dbReference type="KEGG" id="cvr:CHLNCDRAFT_22214"/>
<evidence type="ECO:0000313" key="3">
    <source>
        <dbReference type="Proteomes" id="UP000008141"/>
    </source>
</evidence>
<sequence>MADREQELFELVDEAGNTLGTELRSVVHRKGASLLHRAVYVWVFRPDGALLIQRRSPLKQIGPGQLDLSVAEHLQPGENYVQGAVRGLAEELGI</sequence>
<dbReference type="STRING" id="554065.E1ZCN8"/>
<dbReference type="GO" id="GO:0004452">
    <property type="term" value="F:isopentenyl-diphosphate delta-isomerase activity"/>
    <property type="evidence" value="ECO:0007669"/>
    <property type="project" value="TreeGrafter"/>
</dbReference>
<name>E1ZCN8_CHLVA</name>
<evidence type="ECO:0000259" key="1">
    <source>
        <dbReference type="PROSITE" id="PS51462"/>
    </source>
</evidence>
<dbReference type="GO" id="GO:0005737">
    <property type="term" value="C:cytoplasm"/>
    <property type="evidence" value="ECO:0007669"/>
    <property type="project" value="TreeGrafter"/>
</dbReference>
<gene>
    <name evidence="2" type="ORF">CHLNCDRAFT_22214</name>
</gene>